<keyword evidence="11" id="KW-1185">Reference proteome</keyword>
<comment type="subcellular location">
    <subcellularLocation>
        <location evidence="1">Nucleus</location>
    </subcellularLocation>
</comment>
<feature type="domain" description="C2H2-type" evidence="8">
    <location>
        <begin position="31"/>
        <end position="57"/>
    </location>
</feature>
<dbReference type="OMA" id="MTCNGTT"/>
<keyword evidence="3" id="KW-0677">Repeat</keyword>
<feature type="non-terminal residue" evidence="9">
    <location>
        <position position="57"/>
    </location>
</feature>
<dbReference type="SMART" id="SM00355">
    <property type="entry name" value="ZnF_C2H2"/>
    <property type="match status" value="2"/>
</dbReference>
<keyword evidence="6" id="KW-0539">Nucleus</keyword>
<dbReference type="HOGENOM" id="CLU_002678_42_25_1"/>
<evidence type="ECO:0000256" key="3">
    <source>
        <dbReference type="ARBA" id="ARBA00022737"/>
    </source>
</evidence>
<evidence type="ECO:0000313" key="11">
    <source>
        <dbReference type="Proteomes" id="UP000014760"/>
    </source>
</evidence>
<reference evidence="10" key="3">
    <citation type="submission" date="2015-06" db="UniProtKB">
        <authorList>
            <consortium name="EnsemblMetazoa"/>
        </authorList>
    </citation>
    <scope>IDENTIFICATION</scope>
</reference>
<dbReference type="Gene3D" id="3.30.160.60">
    <property type="entry name" value="Classic Zinc Finger"/>
    <property type="match status" value="2"/>
</dbReference>
<dbReference type="PANTHER" id="PTHR16515">
    <property type="entry name" value="PR DOMAIN ZINC FINGER PROTEIN"/>
    <property type="match status" value="1"/>
</dbReference>
<evidence type="ECO:0000256" key="7">
    <source>
        <dbReference type="PROSITE-ProRule" id="PRU00042"/>
    </source>
</evidence>
<evidence type="ECO:0000313" key="10">
    <source>
        <dbReference type="EnsemblMetazoa" id="CapteP26326"/>
    </source>
</evidence>
<dbReference type="Proteomes" id="UP000014760">
    <property type="component" value="Unassembled WGS sequence"/>
</dbReference>
<dbReference type="PROSITE" id="PS50157">
    <property type="entry name" value="ZINC_FINGER_C2H2_2"/>
    <property type="match status" value="2"/>
</dbReference>
<accession>R7TQY4</accession>
<feature type="domain" description="C2H2-type" evidence="8">
    <location>
        <begin position="3"/>
        <end position="30"/>
    </location>
</feature>
<proteinExistence type="predicted"/>
<dbReference type="SUPFAM" id="SSF57667">
    <property type="entry name" value="beta-beta-alpha zinc fingers"/>
    <property type="match status" value="1"/>
</dbReference>
<gene>
    <name evidence="9" type="ORF">CAPTEDRAFT_26326</name>
</gene>
<dbReference type="GO" id="GO:0008270">
    <property type="term" value="F:zinc ion binding"/>
    <property type="evidence" value="ECO:0007669"/>
    <property type="project" value="UniProtKB-KW"/>
</dbReference>
<dbReference type="EMBL" id="KB309575">
    <property type="protein sequence ID" value="ELT93901.1"/>
    <property type="molecule type" value="Genomic_DNA"/>
</dbReference>
<evidence type="ECO:0000256" key="6">
    <source>
        <dbReference type="ARBA" id="ARBA00023242"/>
    </source>
</evidence>
<feature type="non-terminal residue" evidence="9">
    <location>
        <position position="1"/>
    </location>
</feature>
<dbReference type="OrthoDB" id="6253787at2759"/>
<keyword evidence="2" id="KW-0479">Metal-binding</keyword>
<keyword evidence="5" id="KW-0862">Zinc</keyword>
<evidence type="ECO:0000256" key="4">
    <source>
        <dbReference type="ARBA" id="ARBA00022771"/>
    </source>
</evidence>
<dbReference type="FunFam" id="3.30.160.60:FF:000733">
    <property type="entry name" value="Zinc finger protein 236 variant"/>
    <property type="match status" value="1"/>
</dbReference>
<dbReference type="PANTHER" id="PTHR16515:SF49">
    <property type="entry name" value="GASTRULA ZINC FINGER PROTEIN XLCGF49.1-LIKE-RELATED"/>
    <property type="match status" value="1"/>
</dbReference>
<evidence type="ECO:0000256" key="5">
    <source>
        <dbReference type="ARBA" id="ARBA00022833"/>
    </source>
</evidence>
<dbReference type="Pfam" id="PF00096">
    <property type="entry name" value="zf-C2H2"/>
    <property type="match status" value="1"/>
</dbReference>
<sequence length="57" mass="6705">RPRECSVCKKTFIWSGHFKTHVLMHTGKRPHECSVCRKAFSESGTLKTHMPTYTRRK</sequence>
<reference evidence="11" key="1">
    <citation type="submission" date="2012-12" db="EMBL/GenBank/DDBJ databases">
        <authorList>
            <person name="Hellsten U."/>
            <person name="Grimwood J."/>
            <person name="Chapman J.A."/>
            <person name="Shapiro H."/>
            <person name="Aerts A."/>
            <person name="Otillar R.P."/>
            <person name="Terry A.Y."/>
            <person name="Boore J.L."/>
            <person name="Simakov O."/>
            <person name="Marletaz F."/>
            <person name="Cho S.-J."/>
            <person name="Edsinger-Gonzales E."/>
            <person name="Havlak P."/>
            <person name="Kuo D.-H."/>
            <person name="Larsson T."/>
            <person name="Lv J."/>
            <person name="Arendt D."/>
            <person name="Savage R."/>
            <person name="Osoegawa K."/>
            <person name="de Jong P."/>
            <person name="Lindberg D.R."/>
            <person name="Seaver E.C."/>
            <person name="Weisblat D.A."/>
            <person name="Putnam N.H."/>
            <person name="Grigoriev I.V."/>
            <person name="Rokhsar D.S."/>
        </authorList>
    </citation>
    <scope>NUCLEOTIDE SEQUENCE</scope>
    <source>
        <strain evidence="11">I ESC-2004</strain>
    </source>
</reference>
<dbReference type="InterPro" id="IPR050331">
    <property type="entry name" value="Zinc_finger"/>
</dbReference>
<dbReference type="GO" id="GO:0010468">
    <property type="term" value="P:regulation of gene expression"/>
    <property type="evidence" value="ECO:0007669"/>
    <property type="project" value="TreeGrafter"/>
</dbReference>
<dbReference type="GO" id="GO:0005634">
    <property type="term" value="C:nucleus"/>
    <property type="evidence" value="ECO:0007669"/>
    <property type="project" value="UniProtKB-SubCell"/>
</dbReference>
<dbReference type="EnsemblMetazoa" id="CapteT26326">
    <property type="protein sequence ID" value="CapteP26326"/>
    <property type="gene ID" value="CapteG26326"/>
</dbReference>
<evidence type="ECO:0000256" key="1">
    <source>
        <dbReference type="ARBA" id="ARBA00004123"/>
    </source>
</evidence>
<dbReference type="AlphaFoldDB" id="R7TQY4"/>
<evidence type="ECO:0000256" key="2">
    <source>
        <dbReference type="ARBA" id="ARBA00022723"/>
    </source>
</evidence>
<keyword evidence="4 7" id="KW-0863">Zinc-finger</keyword>
<protein>
    <recommendedName>
        <fullName evidence="8">C2H2-type domain-containing protein</fullName>
    </recommendedName>
</protein>
<evidence type="ECO:0000259" key="8">
    <source>
        <dbReference type="PROSITE" id="PS50157"/>
    </source>
</evidence>
<dbReference type="InterPro" id="IPR036236">
    <property type="entry name" value="Znf_C2H2_sf"/>
</dbReference>
<organism evidence="9">
    <name type="scientific">Capitella teleta</name>
    <name type="common">Polychaete worm</name>
    <dbReference type="NCBI Taxonomy" id="283909"/>
    <lineage>
        <taxon>Eukaryota</taxon>
        <taxon>Metazoa</taxon>
        <taxon>Spiralia</taxon>
        <taxon>Lophotrochozoa</taxon>
        <taxon>Annelida</taxon>
        <taxon>Polychaeta</taxon>
        <taxon>Sedentaria</taxon>
        <taxon>Scolecida</taxon>
        <taxon>Capitellidae</taxon>
        <taxon>Capitella</taxon>
    </lineage>
</organism>
<dbReference type="InterPro" id="IPR013087">
    <property type="entry name" value="Znf_C2H2_type"/>
</dbReference>
<dbReference type="EMBL" id="AMQN01012520">
    <property type="status" value="NOT_ANNOTATED_CDS"/>
    <property type="molecule type" value="Genomic_DNA"/>
</dbReference>
<reference evidence="9 11" key="2">
    <citation type="journal article" date="2013" name="Nature">
        <title>Insights into bilaterian evolution from three spiralian genomes.</title>
        <authorList>
            <person name="Simakov O."/>
            <person name="Marletaz F."/>
            <person name="Cho S.J."/>
            <person name="Edsinger-Gonzales E."/>
            <person name="Havlak P."/>
            <person name="Hellsten U."/>
            <person name="Kuo D.H."/>
            <person name="Larsson T."/>
            <person name="Lv J."/>
            <person name="Arendt D."/>
            <person name="Savage R."/>
            <person name="Osoegawa K."/>
            <person name="de Jong P."/>
            <person name="Grimwood J."/>
            <person name="Chapman J.A."/>
            <person name="Shapiro H."/>
            <person name="Aerts A."/>
            <person name="Otillar R.P."/>
            <person name="Terry A.Y."/>
            <person name="Boore J.L."/>
            <person name="Grigoriev I.V."/>
            <person name="Lindberg D.R."/>
            <person name="Seaver E.C."/>
            <person name="Weisblat D.A."/>
            <person name="Putnam N.H."/>
            <person name="Rokhsar D.S."/>
        </authorList>
    </citation>
    <scope>NUCLEOTIDE SEQUENCE</scope>
    <source>
        <strain evidence="9 11">I ESC-2004</strain>
    </source>
</reference>
<dbReference type="PROSITE" id="PS00028">
    <property type="entry name" value="ZINC_FINGER_C2H2_1"/>
    <property type="match status" value="1"/>
</dbReference>
<dbReference type="STRING" id="283909.R7TQY4"/>
<name>R7TQY4_CAPTE</name>
<evidence type="ECO:0000313" key="9">
    <source>
        <dbReference type="EMBL" id="ELT93901.1"/>
    </source>
</evidence>